<organism evidence="11 12">
    <name type="scientific">Luteimonas colneyensis</name>
    <dbReference type="NCBI Taxonomy" id="2762230"/>
    <lineage>
        <taxon>Bacteria</taxon>
        <taxon>Pseudomonadati</taxon>
        <taxon>Pseudomonadota</taxon>
        <taxon>Gammaproteobacteria</taxon>
        <taxon>Lysobacterales</taxon>
        <taxon>Lysobacteraceae</taxon>
        <taxon>Luteimonas</taxon>
    </lineage>
</organism>
<evidence type="ECO:0000256" key="1">
    <source>
        <dbReference type="ARBA" id="ARBA00004377"/>
    </source>
</evidence>
<keyword evidence="8 10" id="KW-1133">Transmembrane helix</keyword>
<evidence type="ECO:0000256" key="2">
    <source>
        <dbReference type="ARBA" id="ARBA00010637"/>
    </source>
</evidence>
<comment type="caution">
    <text evidence="11">The sequence shown here is derived from an EMBL/GenBank/DDBJ whole genome shotgun (WGS) entry which is preliminary data.</text>
</comment>
<gene>
    <name evidence="11" type="ORF">H9645_11625</name>
</gene>
<keyword evidence="6 10" id="KW-0812">Transmembrane</keyword>
<comment type="subcellular location">
    <subcellularLocation>
        <location evidence="1">Cell inner membrane</location>
        <topology evidence="1">Single-pass membrane protein</topology>
    </subcellularLocation>
</comment>
<dbReference type="RefSeq" id="WP_191729861.1">
    <property type="nucleotide sequence ID" value="NZ_JACSQJ010000007.1"/>
</dbReference>
<sequence>MNDMITALRRWWQGREPRERAMLATMAAMLAAFAWWYGLLWPLRALHEQAQARHAHAVATLHAAEAAAATLGNSAAANAQPHGGEALQRLLLDSTREAGLAPSRQRTAPDGSIVLEFERVASPALFGWLGGLVDTHGIAPASLRVERADGQLRVEAGFAGAAP</sequence>
<keyword evidence="3" id="KW-0813">Transport</keyword>
<dbReference type="InterPro" id="IPR023229">
    <property type="entry name" value="T2SS_M_periplasmic_sf"/>
</dbReference>
<comment type="similarity">
    <text evidence="2">Belongs to the GSP M family.</text>
</comment>
<evidence type="ECO:0000313" key="11">
    <source>
        <dbReference type="EMBL" id="MBD7988675.1"/>
    </source>
</evidence>
<keyword evidence="9 10" id="KW-0472">Membrane</keyword>
<reference evidence="11 12" key="1">
    <citation type="submission" date="2020-08" db="EMBL/GenBank/DDBJ databases">
        <title>A Genomic Blueprint of the Chicken Gut Microbiome.</title>
        <authorList>
            <person name="Gilroy R."/>
            <person name="Ravi A."/>
            <person name="Getino M."/>
            <person name="Pursley I."/>
            <person name="Horton D.L."/>
            <person name="Alikhan N.-F."/>
            <person name="Baker D."/>
            <person name="Gharbi K."/>
            <person name="Hall N."/>
            <person name="Watson M."/>
            <person name="Adriaenssens E.M."/>
            <person name="Foster-Nyarko E."/>
            <person name="Jarju S."/>
            <person name="Secka A."/>
            <person name="Antonio M."/>
            <person name="Oren A."/>
            <person name="Chaudhuri R."/>
            <person name="La Ragione R.M."/>
            <person name="Hildebrand F."/>
            <person name="Pallen M.J."/>
        </authorList>
    </citation>
    <scope>NUCLEOTIDE SEQUENCE [LARGE SCALE GENOMIC DNA]</scope>
    <source>
        <strain evidence="11 12">Sa2BVA3</strain>
    </source>
</reference>
<keyword evidence="7" id="KW-0653">Protein transport</keyword>
<proteinExistence type="inferred from homology"/>
<evidence type="ECO:0000256" key="8">
    <source>
        <dbReference type="ARBA" id="ARBA00022989"/>
    </source>
</evidence>
<name>A0ABR8UKW1_9GAMM</name>
<dbReference type="EMBL" id="JACSQJ010000007">
    <property type="protein sequence ID" value="MBD7988675.1"/>
    <property type="molecule type" value="Genomic_DNA"/>
</dbReference>
<protein>
    <submittedName>
        <fullName evidence="11">Type II secretion system protein M</fullName>
    </submittedName>
</protein>
<keyword evidence="5" id="KW-0997">Cell inner membrane</keyword>
<evidence type="ECO:0000313" key="12">
    <source>
        <dbReference type="Proteomes" id="UP000647183"/>
    </source>
</evidence>
<keyword evidence="4" id="KW-1003">Cell membrane</keyword>
<evidence type="ECO:0000256" key="5">
    <source>
        <dbReference type="ARBA" id="ARBA00022519"/>
    </source>
</evidence>
<dbReference type="SUPFAM" id="SSF103054">
    <property type="entry name" value="General secretion pathway protein M, EpsM"/>
    <property type="match status" value="1"/>
</dbReference>
<evidence type="ECO:0000256" key="4">
    <source>
        <dbReference type="ARBA" id="ARBA00022475"/>
    </source>
</evidence>
<evidence type="ECO:0000256" key="3">
    <source>
        <dbReference type="ARBA" id="ARBA00022448"/>
    </source>
</evidence>
<evidence type="ECO:0000256" key="7">
    <source>
        <dbReference type="ARBA" id="ARBA00022927"/>
    </source>
</evidence>
<dbReference type="InterPro" id="IPR007690">
    <property type="entry name" value="T2SS_GspM"/>
</dbReference>
<keyword evidence="12" id="KW-1185">Reference proteome</keyword>
<evidence type="ECO:0000256" key="6">
    <source>
        <dbReference type="ARBA" id="ARBA00022692"/>
    </source>
</evidence>
<feature type="transmembrane region" description="Helical" evidence="10">
    <location>
        <begin position="21"/>
        <end position="43"/>
    </location>
</feature>
<dbReference type="Gene3D" id="3.30.1360.100">
    <property type="entry name" value="General secretion pathway protein M, EpsM"/>
    <property type="match status" value="1"/>
</dbReference>
<evidence type="ECO:0000256" key="9">
    <source>
        <dbReference type="ARBA" id="ARBA00023136"/>
    </source>
</evidence>
<accession>A0ABR8UKW1</accession>
<dbReference type="Proteomes" id="UP000647183">
    <property type="component" value="Unassembled WGS sequence"/>
</dbReference>
<dbReference type="Pfam" id="PF04612">
    <property type="entry name" value="T2SSM"/>
    <property type="match status" value="1"/>
</dbReference>
<evidence type="ECO:0000256" key="10">
    <source>
        <dbReference type="SAM" id="Phobius"/>
    </source>
</evidence>